<reference evidence="2 3" key="1">
    <citation type="submission" date="2018-10" db="EMBL/GenBank/DDBJ databases">
        <title>Falsibacillus sp. genome draft.</title>
        <authorList>
            <person name="Shi S."/>
        </authorList>
    </citation>
    <scope>NUCLEOTIDE SEQUENCE [LARGE SCALE GENOMIC DNA]</scope>
    <source>
        <strain evidence="2 3">GY 10110</strain>
    </source>
</reference>
<feature type="transmembrane region" description="Helical" evidence="1">
    <location>
        <begin position="108"/>
        <end position="127"/>
    </location>
</feature>
<keyword evidence="1" id="KW-0472">Membrane</keyword>
<feature type="transmembrane region" description="Helical" evidence="1">
    <location>
        <begin position="53"/>
        <end position="73"/>
    </location>
</feature>
<evidence type="ECO:0000313" key="2">
    <source>
        <dbReference type="EMBL" id="RLQ93109.1"/>
    </source>
</evidence>
<dbReference type="OrthoDB" id="2934466at2"/>
<comment type="caution">
    <text evidence="2">The sequence shown here is derived from an EMBL/GenBank/DDBJ whole genome shotgun (WGS) entry which is preliminary data.</text>
</comment>
<sequence length="130" mass="14014">MEEYLFTKMISLVVGSLTIIASIGYGLLSFIGIGLGSALNGDQADSSAVDTAMITSGTLLLLGIITLVGSFLLKHKRLKFLYTGYCILLGAGFTAVFFVSYRALGSKIALFLLCIGIIYLLLSYWVIKKK</sequence>
<evidence type="ECO:0000256" key="1">
    <source>
        <dbReference type="SAM" id="Phobius"/>
    </source>
</evidence>
<name>A0A3L7JST8_9BACI</name>
<protein>
    <submittedName>
        <fullName evidence="2">Uncharacterized protein</fullName>
    </submittedName>
</protein>
<dbReference type="AlphaFoldDB" id="A0A3L7JST8"/>
<dbReference type="Proteomes" id="UP000276770">
    <property type="component" value="Unassembled WGS sequence"/>
</dbReference>
<dbReference type="RefSeq" id="WP_121682216.1">
    <property type="nucleotide sequence ID" value="NZ_RCVZ01000017.1"/>
</dbReference>
<proteinExistence type="predicted"/>
<accession>A0A3L7JST8</accession>
<feature type="transmembrane region" description="Helical" evidence="1">
    <location>
        <begin position="12"/>
        <end position="33"/>
    </location>
</feature>
<feature type="transmembrane region" description="Helical" evidence="1">
    <location>
        <begin position="80"/>
        <end position="102"/>
    </location>
</feature>
<dbReference type="EMBL" id="RCVZ01000017">
    <property type="protein sequence ID" value="RLQ93109.1"/>
    <property type="molecule type" value="Genomic_DNA"/>
</dbReference>
<gene>
    <name evidence="2" type="ORF">D9X91_18945</name>
</gene>
<organism evidence="2 3">
    <name type="scientific">Falsibacillus albus</name>
    <dbReference type="NCBI Taxonomy" id="2478915"/>
    <lineage>
        <taxon>Bacteria</taxon>
        <taxon>Bacillati</taxon>
        <taxon>Bacillota</taxon>
        <taxon>Bacilli</taxon>
        <taxon>Bacillales</taxon>
        <taxon>Bacillaceae</taxon>
        <taxon>Falsibacillus</taxon>
    </lineage>
</organism>
<keyword evidence="1" id="KW-1133">Transmembrane helix</keyword>
<keyword evidence="3" id="KW-1185">Reference proteome</keyword>
<keyword evidence="1" id="KW-0812">Transmembrane</keyword>
<evidence type="ECO:0000313" key="3">
    <source>
        <dbReference type="Proteomes" id="UP000276770"/>
    </source>
</evidence>